<dbReference type="RefSeq" id="WP_331851219.1">
    <property type="nucleotide sequence ID" value="NZ_JARXNK020000104.1"/>
</dbReference>
<proteinExistence type="predicted"/>
<sequence>MNTHPRLSVVCSAPLPACSRAVAEVKQFSRGERNYSRVKPHRYLVIRIGRRWRLLSKNGGQQWQLMTHETYNQEYRK</sequence>
<feature type="domain" description="ParE-like toxin" evidence="1">
    <location>
        <begin position="18"/>
        <end position="73"/>
    </location>
</feature>
<dbReference type="Pfam" id="PF24732">
    <property type="entry name" value="ParE_like"/>
    <property type="match status" value="1"/>
</dbReference>
<dbReference type="Proteomes" id="UP001312893">
    <property type="component" value="Unassembled WGS sequence"/>
</dbReference>
<evidence type="ECO:0000259" key="1">
    <source>
        <dbReference type="Pfam" id="PF24732"/>
    </source>
</evidence>
<keyword evidence="3" id="KW-1185">Reference proteome</keyword>
<gene>
    <name evidence="2" type="ORF">QFI96_014660</name>
</gene>
<dbReference type="EMBL" id="JARXNK020000104">
    <property type="protein sequence ID" value="MEL0552935.1"/>
    <property type="molecule type" value="Genomic_DNA"/>
</dbReference>
<accession>A0ABU9F949</accession>
<evidence type="ECO:0000313" key="3">
    <source>
        <dbReference type="Proteomes" id="UP001312893"/>
    </source>
</evidence>
<name>A0ABU9F949_9ENTR</name>
<protein>
    <recommendedName>
        <fullName evidence="1">ParE-like toxin domain-containing protein</fullName>
    </recommendedName>
</protein>
<evidence type="ECO:0000313" key="2">
    <source>
        <dbReference type="EMBL" id="MEL0552935.1"/>
    </source>
</evidence>
<organism evidence="2 3">
    <name type="scientific">Raoultella lignicola</name>
    <dbReference type="NCBI Taxonomy" id="3040939"/>
    <lineage>
        <taxon>Bacteria</taxon>
        <taxon>Pseudomonadati</taxon>
        <taxon>Pseudomonadota</taxon>
        <taxon>Gammaproteobacteria</taxon>
        <taxon>Enterobacterales</taxon>
        <taxon>Enterobacteriaceae</taxon>
        <taxon>Klebsiella/Raoultella group</taxon>
        <taxon>Raoultella</taxon>
    </lineage>
</organism>
<dbReference type="InterPro" id="IPR056925">
    <property type="entry name" value="ParE-like"/>
</dbReference>
<reference evidence="2 3" key="1">
    <citation type="submission" date="2024-04" db="EMBL/GenBank/DDBJ databases">
        <title>Two novel Raoultella species associated with bleeding cankers of broadleaf hosts, Raoultella scottia sp. nov. and Raoultella lignicola sp. nov.</title>
        <authorList>
            <person name="Brady C.L."/>
        </authorList>
    </citation>
    <scope>NUCLEOTIDE SEQUENCE [LARGE SCALE GENOMIC DNA]</scope>
    <source>
        <strain evidence="2 3">TW_WC1a.1</strain>
    </source>
</reference>
<comment type="caution">
    <text evidence="2">The sequence shown here is derived from an EMBL/GenBank/DDBJ whole genome shotgun (WGS) entry which is preliminary data.</text>
</comment>